<comment type="caution">
    <text evidence="1">The sequence shown here is derived from an EMBL/GenBank/DDBJ whole genome shotgun (WGS) entry which is preliminary data.</text>
</comment>
<keyword evidence="2" id="KW-1185">Reference proteome</keyword>
<dbReference type="PROSITE" id="PS51257">
    <property type="entry name" value="PROKAR_LIPOPROTEIN"/>
    <property type="match status" value="1"/>
</dbReference>
<dbReference type="Proteomes" id="UP000092584">
    <property type="component" value="Unassembled WGS sequence"/>
</dbReference>
<evidence type="ECO:0000313" key="1">
    <source>
        <dbReference type="EMBL" id="OBY62493.1"/>
    </source>
</evidence>
<dbReference type="Gene3D" id="3.40.390.10">
    <property type="entry name" value="Collagenase (Catalytic Domain)"/>
    <property type="match status" value="1"/>
</dbReference>
<proteinExistence type="predicted"/>
<name>A0A1B8TS24_9FLAO</name>
<dbReference type="STRING" id="1774273.LPB03_10010"/>
<dbReference type="KEGG" id="pob:LPB03_10010"/>
<reference evidence="2" key="1">
    <citation type="submission" date="2016-02" db="EMBL/GenBank/DDBJ databases">
        <authorList>
            <person name="Shin S.-K."/>
            <person name="Yi H."/>
            <person name="Kim E."/>
        </authorList>
    </citation>
    <scope>NUCLEOTIDE SEQUENCE [LARGE SCALE GENOMIC DNA]</scope>
    <source>
        <strain evidence="2">LPB0003</strain>
    </source>
</reference>
<dbReference type="SUPFAM" id="SSF55486">
    <property type="entry name" value="Metalloproteases ('zincins'), catalytic domain"/>
    <property type="match status" value="1"/>
</dbReference>
<dbReference type="InterPro" id="IPR000718">
    <property type="entry name" value="Peptidase_M13"/>
</dbReference>
<dbReference type="InterPro" id="IPR024079">
    <property type="entry name" value="MetalloPept_cat_dom_sf"/>
</dbReference>
<evidence type="ECO:0008006" key="3">
    <source>
        <dbReference type="Google" id="ProtNLM"/>
    </source>
</evidence>
<protein>
    <recommendedName>
        <fullName evidence="3">Peptidase M13 N-terminal domain-containing protein</fullName>
    </recommendedName>
</protein>
<accession>A0A1B8TS24</accession>
<organism evidence="1 2">
    <name type="scientific">Polaribacter vadi</name>
    <dbReference type="NCBI Taxonomy" id="1774273"/>
    <lineage>
        <taxon>Bacteria</taxon>
        <taxon>Pseudomonadati</taxon>
        <taxon>Bacteroidota</taxon>
        <taxon>Flavobacteriia</taxon>
        <taxon>Flavobacteriales</taxon>
        <taxon>Flavobacteriaceae</taxon>
    </lineage>
</organism>
<dbReference type="AlphaFoldDB" id="A0A1B8TS24"/>
<dbReference type="PROSITE" id="PS51885">
    <property type="entry name" value="NEPRILYSIN"/>
    <property type="match status" value="1"/>
</dbReference>
<dbReference type="EMBL" id="LSFM01000023">
    <property type="protein sequence ID" value="OBY62493.1"/>
    <property type="molecule type" value="Genomic_DNA"/>
</dbReference>
<gene>
    <name evidence="1" type="ORF">LPB3_10020</name>
</gene>
<dbReference type="RefSeq" id="WP_065319480.1">
    <property type="nucleotide sequence ID" value="NZ_CP017477.1"/>
</dbReference>
<sequence>MKTIKKVFFSAAIASLAFVACKEEKINEEKSAGIVLENMDTSVKPTDDFFRHVNGTWLDKTEIPDESNLIKIFQYKYLLQKAQSMAVVLLFQMKSF</sequence>
<dbReference type="GO" id="GO:0004222">
    <property type="term" value="F:metalloendopeptidase activity"/>
    <property type="evidence" value="ECO:0007669"/>
    <property type="project" value="InterPro"/>
</dbReference>
<dbReference type="GO" id="GO:0006508">
    <property type="term" value="P:proteolysis"/>
    <property type="evidence" value="ECO:0007669"/>
    <property type="project" value="InterPro"/>
</dbReference>
<evidence type="ECO:0000313" key="2">
    <source>
        <dbReference type="Proteomes" id="UP000092584"/>
    </source>
</evidence>